<organism evidence="1 2">
    <name type="scientific">Batrachochytrium dendrobatidis (strain JEL423)</name>
    <dbReference type="NCBI Taxonomy" id="403673"/>
    <lineage>
        <taxon>Eukaryota</taxon>
        <taxon>Fungi</taxon>
        <taxon>Fungi incertae sedis</taxon>
        <taxon>Chytridiomycota</taxon>
        <taxon>Chytridiomycota incertae sedis</taxon>
        <taxon>Chytridiomycetes</taxon>
        <taxon>Rhizophydiales</taxon>
        <taxon>Rhizophydiales incertae sedis</taxon>
        <taxon>Batrachochytrium</taxon>
    </lineage>
</organism>
<dbReference type="PANTHER" id="PTHR31508:SF2">
    <property type="entry name" value="PROTEIN PITCHFORK"/>
    <property type="match status" value="1"/>
</dbReference>
<reference evidence="1 2" key="2">
    <citation type="submission" date="2016-05" db="EMBL/GenBank/DDBJ databases">
        <title>Lineage-specific infection strategies underlie the spectrum of fungal disease in amphibians.</title>
        <authorList>
            <person name="Cuomo C.A."/>
            <person name="Farrer R.A."/>
            <person name="James T."/>
            <person name="Longcore J."/>
            <person name="Birren B."/>
        </authorList>
    </citation>
    <scope>NUCLEOTIDE SEQUENCE [LARGE SCALE GENOMIC DNA]</scope>
    <source>
        <strain evidence="1 2">JEL423</strain>
    </source>
</reference>
<evidence type="ECO:0000313" key="1">
    <source>
        <dbReference type="EMBL" id="OAJ38921.1"/>
    </source>
</evidence>
<evidence type="ECO:0000313" key="2">
    <source>
        <dbReference type="Proteomes" id="UP000077115"/>
    </source>
</evidence>
<sequence>MGLKAERFKVLPSVTGKIGPGSYEINQTTCMKSKVMSKPTSVLGSLVDYNCCFLNYFNLSRLQELENTSQKHLLISSMHDAQKTNMVCPGPGSYDKNYAIGRNVANDSRFAMSKSGLLKKRQSNNSGQVKNLQELIGKDDIFTDKRACRRMAYLSLYYD</sequence>
<protein>
    <submittedName>
        <fullName evidence="1">Uncharacterized protein</fullName>
    </submittedName>
</protein>
<dbReference type="InterPro" id="IPR033602">
    <property type="entry name" value="CIMAP3"/>
</dbReference>
<dbReference type="Pfam" id="PF07004">
    <property type="entry name" value="SHIPPO-rpt"/>
    <property type="match status" value="2"/>
</dbReference>
<dbReference type="AlphaFoldDB" id="A0A177WHU3"/>
<dbReference type="GO" id="GO:0031344">
    <property type="term" value="P:regulation of cell projection organization"/>
    <property type="evidence" value="ECO:0007669"/>
    <property type="project" value="TreeGrafter"/>
</dbReference>
<dbReference type="VEuPathDB" id="FungiDB:BDEG_22812"/>
<dbReference type="OrthoDB" id="2138849at2759"/>
<accession>A0A177WHU3</accession>
<dbReference type="Proteomes" id="UP000077115">
    <property type="component" value="Unassembled WGS sequence"/>
</dbReference>
<proteinExistence type="predicted"/>
<dbReference type="GO" id="GO:0008092">
    <property type="term" value="F:cytoskeletal protein binding"/>
    <property type="evidence" value="ECO:0007669"/>
    <property type="project" value="TreeGrafter"/>
</dbReference>
<gene>
    <name evidence="1" type="ORF">BDEG_22812</name>
</gene>
<dbReference type="InterPro" id="IPR010736">
    <property type="entry name" value="SHIPPO-rpt"/>
</dbReference>
<reference evidence="1 2" key="1">
    <citation type="submission" date="2006-10" db="EMBL/GenBank/DDBJ databases">
        <title>The Genome Sequence of Batrachochytrium dendrobatidis JEL423.</title>
        <authorList>
            <consortium name="The Broad Institute Genome Sequencing Platform"/>
            <person name="Birren B."/>
            <person name="Lander E."/>
            <person name="Galagan J."/>
            <person name="Cuomo C."/>
            <person name="Devon K."/>
            <person name="Jaffe D."/>
            <person name="Butler J."/>
            <person name="Alvarez P."/>
            <person name="Gnerre S."/>
            <person name="Grabherr M."/>
            <person name="Kleber M."/>
            <person name="Mauceli E."/>
            <person name="Brockman W."/>
            <person name="Young S."/>
            <person name="LaButti K."/>
            <person name="Sykes S."/>
            <person name="DeCaprio D."/>
            <person name="Crawford M."/>
            <person name="Koehrsen M."/>
            <person name="Engels R."/>
            <person name="Montgomery P."/>
            <person name="Pearson M."/>
            <person name="Howarth C."/>
            <person name="Larson L."/>
            <person name="White J."/>
            <person name="O'Leary S."/>
            <person name="Kodira C."/>
            <person name="Zeng Q."/>
            <person name="Yandava C."/>
            <person name="Alvarado L."/>
            <person name="Longcore J."/>
            <person name="James T."/>
        </authorList>
    </citation>
    <scope>NUCLEOTIDE SEQUENCE [LARGE SCALE GENOMIC DNA]</scope>
    <source>
        <strain evidence="1 2">JEL423</strain>
    </source>
</reference>
<dbReference type="EMBL" id="DS022302">
    <property type="protein sequence ID" value="OAJ38921.1"/>
    <property type="molecule type" value="Genomic_DNA"/>
</dbReference>
<dbReference type="PANTHER" id="PTHR31508">
    <property type="entry name" value="PROTEIN PITCHFORK"/>
    <property type="match status" value="1"/>
</dbReference>
<name>A0A177WHU3_BATDL</name>